<dbReference type="EMBL" id="BJYK01000004">
    <property type="protein sequence ID" value="GEN80046.1"/>
    <property type="molecule type" value="Genomic_DNA"/>
</dbReference>
<keyword evidence="2" id="KW-0808">Transferase</keyword>
<evidence type="ECO:0000313" key="3">
    <source>
        <dbReference type="Proteomes" id="UP000321484"/>
    </source>
</evidence>
<proteinExistence type="predicted"/>
<dbReference type="CDD" id="cd01741">
    <property type="entry name" value="GATase1_1"/>
    <property type="match status" value="1"/>
</dbReference>
<dbReference type="InterPro" id="IPR017926">
    <property type="entry name" value="GATASE"/>
</dbReference>
<name>A0A511YY54_9CELL</name>
<dbReference type="RefSeq" id="WP_034249234.1">
    <property type="nucleotide sequence ID" value="NZ_BJYK01000004.1"/>
</dbReference>
<sequence>MKPFVLLATRAEDEAADDEYEAMLRFGGLSSAQLRRIRLEAGPMPPIDLAEVSGVIVGGSPFTTSDPPEKKTQVQVRVEAELAALTREVLARETPFLGACYGVGTLGVVAGGVVDGTYAEPVGAVPVTLTDAGRADPVFGVLPRTFDAFVGHKEAVTVPPPGAVVLATSPGCPVQAFRLGSHQYATQFHPELDVAGIVTRIDVYRHAGYFAPDEVDALTAQVSRADVASPPLVLRSFVERYAR</sequence>
<dbReference type="PROSITE" id="PS51273">
    <property type="entry name" value="GATASE_TYPE_1"/>
    <property type="match status" value="1"/>
</dbReference>
<dbReference type="InterPro" id="IPR029062">
    <property type="entry name" value="Class_I_gatase-like"/>
</dbReference>
<dbReference type="PANTHER" id="PTHR42695">
    <property type="entry name" value="GLUTAMINE AMIDOTRANSFERASE YLR126C-RELATED"/>
    <property type="match status" value="1"/>
</dbReference>
<dbReference type="GO" id="GO:0016740">
    <property type="term" value="F:transferase activity"/>
    <property type="evidence" value="ECO:0007669"/>
    <property type="project" value="UniProtKB-KW"/>
</dbReference>
<evidence type="ECO:0000313" key="2">
    <source>
        <dbReference type="EMBL" id="GEN80046.1"/>
    </source>
</evidence>
<gene>
    <name evidence="2" type="ORF">AFE02nite_17800</name>
</gene>
<reference evidence="2 3" key="1">
    <citation type="submission" date="2019-07" db="EMBL/GenBank/DDBJ databases">
        <title>Whole genome shotgun sequence of Actinotalea fermentans NBRC 105374.</title>
        <authorList>
            <person name="Hosoyama A."/>
            <person name="Uohara A."/>
            <person name="Ohji S."/>
            <person name="Ichikawa N."/>
        </authorList>
    </citation>
    <scope>NUCLEOTIDE SEQUENCE [LARGE SCALE GENOMIC DNA]</scope>
    <source>
        <strain evidence="2 3">NBRC 105374</strain>
    </source>
</reference>
<dbReference type="Pfam" id="PF00117">
    <property type="entry name" value="GATase"/>
    <property type="match status" value="1"/>
</dbReference>
<dbReference type="AlphaFoldDB" id="A0A511YY54"/>
<dbReference type="InterPro" id="IPR044992">
    <property type="entry name" value="ChyE-like"/>
</dbReference>
<keyword evidence="3" id="KW-1185">Reference proteome</keyword>
<organism evidence="2 3">
    <name type="scientific">Actinotalea fermentans</name>
    <dbReference type="NCBI Taxonomy" id="43671"/>
    <lineage>
        <taxon>Bacteria</taxon>
        <taxon>Bacillati</taxon>
        <taxon>Actinomycetota</taxon>
        <taxon>Actinomycetes</taxon>
        <taxon>Micrococcales</taxon>
        <taxon>Cellulomonadaceae</taxon>
        <taxon>Actinotalea</taxon>
    </lineage>
</organism>
<dbReference type="NCBIfam" id="NF005743">
    <property type="entry name" value="PRK07567.1"/>
    <property type="match status" value="1"/>
</dbReference>
<dbReference type="GO" id="GO:0005829">
    <property type="term" value="C:cytosol"/>
    <property type="evidence" value="ECO:0007669"/>
    <property type="project" value="TreeGrafter"/>
</dbReference>
<dbReference type="SUPFAM" id="SSF52317">
    <property type="entry name" value="Class I glutamine amidotransferase-like"/>
    <property type="match status" value="1"/>
</dbReference>
<dbReference type="Proteomes" id="UP000321484">
    <property type="component" value="Unassembled WGS sequence"/>
</dbReference>
<dbReference type="Gene3D" id="3.40.50.880">
    <property type="match status" value="1"/>
</dbReference>
<protein>
    <submittedName>
        <fullName evidence="2">Glutamine amidotransferase</fullName>
    </submittedName>
</protein>
<feature type="domain" description="Glutamine amidotransferase" evidence="1">
    <location>
        <begin position="50"/>
        <end position="192"/>
    </location>
</feature>
<evidence type="ECO:0000259" key="1">
    <source>
        <dbReference type="Pfam" id="PF00117"/>
    </source>
</evidence>
<dbReference type="OrthoDB" id="5196541at2"/>
<keyword evidence="2" id="KW-0315">Glutamine amidotransferase</keyword>
<accession>A0A511YY54</accession>
<comment type="caution">
    <text evidence="2">The sequence shown here is derived from an EMBL/GenBank/DDBJ whole genome shotgun (WGS) entry which is preliminary data.</text>
</comment>
<dbReference type="PANTHER" id="PTHR42695:SF5">
    <property type="entry name" value="GLUTAMINE AMIDOTRANSFERASE YLR126C-RELATED"/>
    <property type="match status" value="1"/>
</dbReference>